<evidence type="ECO:0000259" key="8">
    <source>
        <dbReference type="PROSITE" id="PS51764"/>
    </source>
</evidence>
<gene>
    <name evidence="9" type="ORF">QWI16_03855</name>
</gene>
<dbReference type="PANTHER" id="PTHR40079">
    <property type="entry name" value="MANNAN ENDO-1,4-BETA-MANNOSIDASE E-RELATED"/>
    <property type="match status" value="1"/>
</dbReference>
<evidence type="ECO:0000256" key="6">
    <source>
        <dbReference type="SAM" id="SignalP"/>
    </source>
</evidence>
<dbReference type="InterPro" id="IPR022790">
    <property type="entry name" value="GH26_dom"/>
</dbReference>
<dbReference type="SMART" id="SM01064">
    <property type="entry name" value="CBM_10"/>
    <property type="match status" value="1"/>
</dbReference>
<evidence type="ECO:0000259" key="7">
    <source>
        <dbReference type="PROSITE" id="PS51763"/>
    </source>
</evidence>
<feature type="active site" description="Nucleophile" evidence="4">
    <location>
        <position position="414"/>
    </location>
</feature>
<feature type="active site" description="Proton donor" evidence="4">
    <location>
        <position position="316"/>
    </location>
</feature>
<dbReference type="InterPro" id="IPR009031">
    <property type="entry name" value="CBM10"/>
</dbReference>
<organism evidence="9 10">
    <name type="scientific">Gilvimarinus algae</name>
    <dbReference type="NCBI Taxonomy" id="3058037"/>
    <lineage>
        <taxon>Bacteria</taxon>
        <taxon>Pseudomonadati</taxon>
        <taxon>Pseudomonadota</taxon>
        <taxon>Gammaproteobacteria</taxon>
        <taxon>Cellvibrionales</taxon>
        <taxon>Cellvibrionaceae</taxon>
        <taxon>Gilvimarinus</taxon>
    </lineage>
</organism>
<dbReference type="GO" id="GO:0016787">
    <property type="term" value="F:hydrolase activity"/>
    <property type="evidence" value="ECO:0007669"/>
    <property type="project" value="UniProtKB-KW"/>
</dbReference>
<keyword evidence="10" id="KW-1185">Reference proteome</keyword>
<dbReference type="InterPro" id="IPR036601">
    <property type="entry name" value="CBM10_sf"/>
</dbReference>
<reference evidence="9" key="1">
    <citation type="submission" date="2023-07" db="EMBL/GenBank/DDBJ databases">
        <title>Gilvimarinus algae sp. nov., isolated from the surface of Kelp.</title>
        <authorList>
            <person name="Sun Y.Y."/>
            <person name="Gong Y."/>
            <person name="Du Z.J."/>
        </authorList>
    </citation>
    <scope>NUCLEOTIDE SEQUENCE</scope>
    <source>
        <strain evidence="9">SDUM040014</strain>
    </source>
</reference>
<feature type="signal peptide" evidence="6">
    <location>
        <begin position="1"/>
        <end position="18"/>
    </location>
</feature>
<dbReference type="InterPro" id="IPR000805">
    <property type="entry name" value="Glyco_hydro_26"/>
</dbReference>
<dbReference type="InterPro" id="IPR017853">
    <property type="entry name" value="GH"/>
</dbReference>
<evidence type="ECO:0000313" key="9">
    <source>
        <dbReference type="EMBL" id="MDO3381294.1"/>
    </source>
</evidence>
<feature type="domain" description="GH26" evidence="8">
    <location>
        <begin position="161"/>
        <end position="477"/>
    </location>
</feature>
<proteinExistence type="inferred from homology"/>
<dbReference type="Pfam" id="PF02156">
    <property type="entry name" value="Glyco_hydro_26"/>
    <property type="match status" value="1"/>
</dbReference>
<dbReference type="PROSITE" id="PS51763">
    <property type="entry name" value="CBM10"/>
    <property type="match status" value="1"/>
</dbReference>
<evidence type="ECO:0000313" key="10">
    <source>
        <dbReference type="Proteomes" id="UP001168380"/>
    </source>
</evidence>
<dbReference type="PROSITE" id="PS51764">
    <property type="entry name" value="GH26"/>
    <property type="match status" value="1"/>
</dbReference>
<protein>
    <submittedName>
        <fullName evidence="9">Glycosyl hydrolase</fullName>
    </submittedName>
</protein>
<keyword evidence="3 4" id="KW-0326">Glycosidase</keyword>
<dbReference type="PANTHER" id="PTHR40079:SF4">
    <property type="entry name" value="GH26 DOMAIN-CONTAINING PROTEIN-RELATED"/>
    <property type="match status" value="1"/>
</dbReference>
<name>A0ABT8TCH2_9GAMM</name>
<feature type="region of interest" description="Disordered" evidence="5">
    <location>
        <begin position="21"/>
        <end position="62"/>
    </location>
</feature>
<evidence type="ECO:0000256" key="3">
    <source>
        <dbReference type="ARBA" id="ARBA00023295"/>
    </source>
</evidence>
<accession>A0ABT8TCH2</accession>
<evidence type="ECO:0000256" key="1">
    <source>
        <dbReference type="ARBA" id="ARBA00007754"/>
    </source>
</evidence>
<feature type="compositionally biased region" description="Low complexity" evidence="5">
    <location>
        <begin position="36"/>
        <end position="60"/>
    </location>
</feature>
<dbReference type="Gene3D" id="2.30.32.30">
    <property type="entry name" value="CBM10"/>
    <property type="match status" value="1"/>
</dbReference>
<dbReference type="Proteomes" id="UP001168380">
    <property type="component" value="Unassembled WGS sequence"/>
</dbReference>
<dbReference type="Gene3D" id="3.20.20.80">
    <property type="entry name" value="Glycosidases"/>
    <property type="match status" value="1"/>
</dbReference>
<comment type="caution">
    <text evidence="9">The sequence shown here is derived from an EMBL/GenBank/DDBJ whole genome shotgun (WGS) entry which is preliminary data.</text>
</comment>
<keyword evidence="6" id="KW-0732">Signal</keyword>
<dbReference type="PRINTS" id="PR00739">
    <property type="entry name" value="GLHYDRLASE26"/>
</dbReference>
<evidence type="ECO:0000256" key="5">
    <source>
        <dbReference type="SAM" id="MobiDB-lite"/>
    </source>
</evidence>
<feature type="domain" description="CBM10" evidence="7">
    <location>
        <begin position="63"/>
        <end position="94"/>
    </location>
</feature>
<keyword evidence="2 4" id="KW-0378">Hydrolase</keyword>
<dbReference type="SUPFAM" id="SSF51445">
    <property type="entry name" value="(Trans)glycosidases"/>
    <property type="match status" value="1"/>
</dbReference>
<dbReference type="InterPro" id="IPR002883">
    <property type="entry name" value="CBM10/Dockerin_dom"/>
</dbReference>
<sequence>MTPHRLLLSFIFCVFATACGSSGGKSSGTAFTTDEASSLSGKDASSSQASSTPAPSPATSGLIPNAASNGLPYCRYAQPESGWGWENGHNCVVYQSPADPGAGDFDHCKVGAEQIRYCASGSSGLRFLSGEYCIARDFCPGNSQKTQAPLSDRLVTPDASAEAKAVFDYLLSQWGQAMLAGQMDLTWADDVDMQQRVIDATGKAPALMGYDFMNYGVYANGSGLTQTEEAIDFWKSGGLVTFAWHWRDPSGETHNFYSAQQEASKNTAFLIPVKNGTLDTDSTAFAAIENDVDLIAIELQKLENAGVPVLWRPLHEAAGGWFWWGRSRTDGVPAAYAQTLLWRYLFERLTHYHGLNNLIWVWNGQNAIWYPGDDLVDIVSTDIYDGARNYESQLALYQLTNTFAHQEKMIALSENSNIPDPDTMQNDGAHWLWFMVWNDGTLDTTGDHPNNFWTGEHYNTQAHKRHVYEHNRVITLDELPRFQ</sequence>
<dbReference type="PROSITE" id="PS51257">
    <property type="entry name" value="PROKAR_LIPOPROTEIN"/>
    <property type="match status" value="1"/>
</dbReference>
<evidence type="ECO:0000256" key="4">
    <source>
        <dbReference type="PROSITE-ProRule" id="PRU01100"/>
    </source>
</evidence>
<comment type="similarity">
    <text evidence="1 4">Belongs to the glycosyl hydrolase 26 family.</text>
</comment>
<dbReference type="RefSeq" id="WP_302711425.1">
    <property type="nucleotide sequence ID" value="NZ_JAULRT010000035.1"/>
</dbReference>
<dbReference type="EMBL" id="JAULRT010000035">
    <property type="protein sequence ID" value="MDO3381294.1"/>
    <property type="molecule type" value="Genomic_DNA"/>
</dbReference>
<feature type="chain" id="PRO_5045408937" evidence="6">
    <location>
        <begin position="19"/>
        <end position="483"/>
    </location>
</feature>
<evidence type="ECO:0000256" key="2">
    <source>
        <dbReference type="ARBA" id="ARBA00022801"/>
    </source>
</evidence>